<evidence type="ECO:0000259" key="5">
    <source>
        <dbReference type="Pfam" id="PF13458"/>
    </source>
</evidence>
<organism evidence="6 7">
    <name type="scientific">Actinomadura rugatobispora</name>
    <dbReference type="NCBI Taxonomy" id="1994"/>
    <lineage>
        <taxon>Bacteria</taxon>
        <taxon>Bacillati</taxon>
        <taxon>Actinomycetota</taxon>
        <taxon>Actinomycetes</taxon>
        <taxon>Streptosporangiales</taxon>
        <taxon>Thermomonosporaceae</taxon>
        <taxon>Actinomadura</taxon>
    </lineage>
</organism>
<comment type="caution">
    <text evidence="6">The sequence shown here is derived from an EMBL/GenBank/DDBJ whole genome shotgun (WGS) entry which is preliminary data.</text>
</comment>
<feature type="chain" id="PRO_5046714119" evidence="4">
    <location>
        <begin position="27"/>
        <end position="390"/>
    </location>
</feature>
<dbReference type="InterPro" id="IPR028081">
    <property type="entry name" value="Leu-bd"/>
</dbReference>
<accession>A0ABW1ADB4</accession>
<dbReference type="PROSITE" id="PS51257">
    <property type="entry name" value="PROKAR_LIPOPROTEIN"/>
    <property type="match status" value="1"/>
</dbReference>
<evidence type="ECO:0000256" key="2">
    <source>
        <dbReference type="ARBA" id="ARBA00022729"/>
    </source>
</evidence>
<dbReference type="RefSeq" id="WP_378288182.1">
    <property type="nucleotide sequence ID" value="NZ_JBHSON010000083.1"/>
</dbReference>
<dbReference type="Proteomes" id="UP001596074">
    <property type="component" value="Unassembled WGS sequence"/>
</dbReference>
<comment type="similarity">
    <text evidence="1">Belongs to the leucine-binding protein family.</text>
</comment>
<sequence>MRNRNRFMVGLAAASLVVASGCGASADSSSGNGPIKLGIMAGVQTNAISHPWVPQAAKIAAAAINDAGGIMGRKVEIRFCDDHGTPQGAALCAQKLLVQEKVLMMVGNDGTMEPGLIPTLKVAKTISWSSQGASLDSLKSDRVYVLQPVLAQYKIVPQMLSPATKRVAYISADTVVAQEGQKTSAKYFPPTIPITPLTVAPTATDFQPTCLKVQQSGADTAVIAVNPAQIPSLIQTCNQIGLNRLHWVIPSIEMTPQVLKTVTELKQPNTTVMAFGQTAFDGFGADVAKYGRQVGGIDNTIADSAVNAWLGVKLLAKVIPAAGGPDAAKIKSWLDKQTAFDTGGVTAPIDFTASPVPGMPRVKNISASKGEIRDGRLVSTDPKPFTLKNP</sequence>
<dbReference type="SUPFAM" id="SSF53822">
    <property type="entry name" value="Periplasmic binding protein-like I"/>
    <property type="match status" value="1"/>
</dbReference>
<protein>
    <submittedName>
        <fullName evidence="6">ABC transporter substrate-binding protein</fullName>
    </submittedName>
</protein>
<dbReference type="PANTHER" id="PTHR30483">
    <property type="entry name" value="LEUCINE-SPECIFIC-BINDING PROTEIN"/>
    <property type="match status" value="1"/>
</dbReference>
<keyword evidence="7" id="KW-1185">Reference proteome</keyword>
<feature type="domain" description="Leucine-binding protein" evidence="5">
    <location>
        <begin position="50"/>
        <end position="353"/>
    </location>
</feature>
<evidence type="ECO:0000256" key="4">
    <source>
        <dbReference type="SAM" id="SignalP"/>
    </source>
</evidence>
<gene>
    <name evidence="6" type="ORF">ACFPZN_41975</name>
</gene>
<evidence type="ECO:0000313" key="7">
    <source>
        <dbReference type="Proteomes" id="UP001596074"/>
    </source>
</evidence>
<dbReference type="InterPro" id="IPR051010">
    <property type="entry name" value="BCAA_transport"/>
</dbReference>
<evidence type="ECO:0000313" key="6">
    <source>
        <dbReference type="EMBL" id="MFC5752220.1"/>
    </source>
</evidence>
<dbReference type="InterPro" id="IPR028082">
    <property type="entry name" value="Peripla_BP_I"/>
</dbReference>
<reference evidence="7" key="1">
    <citation type="journal article" date="2019" name="Int. J. Syst. Evol. Microbiol.">
        <title>The Global Catalogue of Microorganisms (GCM) 10K type strain sequencing project: providing services to taxonomists for standard genome sequencing and annotation.</title>
        <authorList>
            <consortium name="The Broad Institute Genomics Platform"/>
            <consortium name="The Broad Institute Genome Sequencing Center for Infectious Disease"/>
            <person name="Wu L."/>
            <person name="Ma J."/>
        </authorList>
    </citation>
    <scope>NUCLEOTIDE SEQUENCE [LARGE SCALE GENOMIC DNA]</scope>
    <source>
        <strain evidence="7">KCTC 42087</strain>
    </source>
</reference>
<dbReference type="EMBL" id="JBHSON010000083">
    <property type="protein sequence ID" value="MFC5752220.1"/>
    <property type="molecule type" value="Genomic_DNA"/>
</dbReference>
<dbReference type="Pfam" id="PF13458">
    <property type="entry name" value="Peripla_BP_6"/>
    <property type="match status" value="1"/>
</dbReference>
<evidence type="ECO:0000256" key="1">
    <source>
        <dbReference type="ARBA" id="ARBA00010062"/>
    </source>
</evidence>
<feature type="region of interest" description="Disordered" evidence="3">
    <location>
        <begin position="370"/>
        <end position="390"/>
    </location>
</feature>
<feature type="signal peptide" evidence="4">
    <location>
        <begin position="1"/>
        <end position="26"/>
    </location>
</feature>
<evidence type="ECO:0000256" key="3">
    <source>
        <dbReference type="SAM" id="MobiDB-lite"/>
    </source>
</evidence>
<dbReference type="Gene3D" id="3.40.50.2300">
    <property type="match status" value="2"/>
</dbReference>
<keyword evidence="2 4" id="KW-0732">Signal</keyword>
<proteinExistence type="inferred from homology"/>
<dbReference type="PANTHER" id="PTHR30483:SF6">
    <property type="entry name" value="PERIPLASMIC BINDING PROTEIN OF ABC TRANSPORTER FOR NATURAL AMINO ACIDS"/>
    <property type="match status" value="1"/>
</dbReference>
<name>A0ABW1ADB4_9ACTN</name>